<evidence type="ECO:0000256" key="7">
    <source>
        <dbReference type="ARBA" id="ARBA00022741"/>
    </source>
</evidence>
<keyword evidence="8" id="KW-0862">Zinc</keyword>
<dbReference type="PANTHER" id="PTHR11669">
    <property type="entry name" value="REPLICATION FACTOR C / DNA POLYMERASE III GAMMA-TAU SUBUNIT"/>
    <property type="match status" value="1"/>
</dbReference>
<dbReference type="InterPro" id="IPR027417">
    <property type="entry name" value="P-loop_NTPase"/>
</dbReference>
<dbReference type="Gene3D" id="3.40.50.300">
    <property type="entry name" value="P-loop containing nucleotide triphosphate hydrolases"/>
    <property type="match status" value="1"/>
</dbReference>
<dbReference type="EC" id="2.7.7.7" evidence="2"/>
<name>A0ABS1J373_9FIRM</name>
<dbReference type="GO" id="GO:0003887">
    <property type="term" value="F:DNA-directed DNA polymerase activity"/>
    <property type="evidence" value="ECO:0007669"/>
    <property type="project" value="UniProtKB-EC"/>
</dbReference>
<keyword evidence="10" id="KW-0239">DNA-directed DNA polymerase</keyword>
<organism evidence="13 14">
    <name type="scientific">Catonella massiliensis</name>
    <dbReference type="NCBI Taxonomy" id="2799636"/>
    <lineage>
        <taxon>Bacteria</taxon>
        <taxon>Bacillati</taxon>
        <taxon>Bacillota</taxon>
        <taxon>Clostridia</taxon>
        <taxon>Lachnospirales</taxon>
        <taxon>Lachnospiraceae</taxon>
        <taxon>Catonella</taxon>
    </lineage>
</organism>
<dbReference type="Proteomes" id="UP000604730">
    <property type="component" value="Unassembled WGS sequence"/>
</dbReference>
<reference evidence="13 14" key="1">
    <citation type="submission" date="2021-01" db="EMBL/GenBank/DDBJ databases">
        <title>Isolation and description of Catonella massiliensis sp. nov., a novel Catonella species, isolated from a stable periodontitis subject.</title>
        <authorList>
            <person name="Antezack A."/>
            <person name="Boxberger M."/>
            <person name="La Scola B."/>
            <person name="Monnet-Corti V."/>
        </authorList>
    </citation>
    <scope>NUCLEOTIDE SEQUENCE [LARGE SCALE GENOMIC DNA]</scope>
    <source>
        <strain evidence="13 14">Marseille-Q4567</strain>
    </source>
</reference>
<dbReference type="CDD" id="cd00009">
    <property type="entry name" value="AAA"/>
    <property type="match status" value="1"/>
</dbReference>
<dbReference type="Pfam" id="PF13177">
    <property type="entry name" value="DNA_pol3_delta2"/>
    <property type="match status" value="1"/>
</dbReference>
<dbReference type="Gene3D" id="1.10.8.60">
    <property type="match status" value="1"/>
</dbReference>
<dbReference type="InterPro" id="IPR045085">
    <property type="entry name" value="HLD_clamp_pol_III_gamma_tau"/>
</dbReference>
<accession>A0ABS1J373</accession>
<evidence type="ECO:0000256" key="2">
    <source>
        <dbReference type="ARBA" id="ARBA00012417"/>
    </source>
</evidence>
<evidence type="ECO:0000256" key="4">
    <source>
        <dbReference type="ARBA" id="ARBA00022695"/>
    </source>
</evidence>
<dbReference type="InterPro" id="IPR008921">
    <property type="entry name" value="DNA_pol3_clamp-load_cplx_C"/>
</dbReference>
<dbReference type="InterPro" id="IPR050238">
    <property type="entry name" value="DNA_Rep/Repair_Clamp_Loader"/>
</dbReference>
<dbReference type="SUPFAM" id="SSF48019">
    <property type="entry name" value="post-AAA+ oligomerization domain-like"/>
    <property type="match status" value="1"/>
</dbReference>
<evidence type="ECO:0000313" key="13">
    <source>
        <dbReference type="EMBL" id="MBK5898334.1"/>
    </source>
</evidence>
<dbReference type="EMBL" id="JAEPRJ010000001">
    <property type="protein sequence ID" value="MBK5898334.1"/>
    <property type="molecule type" value="Genomic_DNA"/>
</dbReference>
<dbReference type="Gene3D" id="1.20.272.10">
    <property type="match status" value="1"/>
</dbReference>
<evidence type="ECO:0000256" key="9">
    <source>
        <dbReference type="ARBA" id="ARBA00022840"/>
    </source>
</evidence>
<dbReference type="InterPro" id="IPR022754">
    <property type="entry name" value="DNA_pol_III_gamma-3"/>
</dbReference>
<comment type="catalytic activity">
    <reaction evidence="11">
        <text>DNA(n) + a 2'-deoxyribonucleoside 5'-triphosphate = DNA(n+1) + diphosphate</text>
        <dbReference type="Rhea" id="RHEA:22508"/>
        <dbReference type="Rhea" id="RHEA-COMP:17339"/>
        <dbReference type="Rhea" id="RHEA-COMP:17340"/>
        <dbReference type="ChEBI" id="CHEBI:33019"/>
        <dbReference type="ChEBI" id="CHEBI:61560"/>
        <dbReference type="ChEBI" id="CHEBI:173112"/>
        <dbReference type="EC" id="2.7.7.7"/>
    </reaction>
</comment>
<evidence type="ECO:0000256" key="8">
    <source>
        <dbReference type="ARBA" id="ARBA00022833"/>
    </source>
</evidence>
<keyword evidence="6" id="KW-0479">Metal-binding</keyword>
<evidence type="ECO:0000259" key="12">
    <source>
        <dbReference type="SMART" id="SM00382"/>
    </source>
</evidence>
<keyword evidence="4 13" id="KW-0548">Nucleotidyltransferase</keyword>
<dbReference type="Pfam" id="PF12169">
    <property type="entry name" value="DNA_pol3_gamma3"/>
    <property type="match status" value="1"/>
</dbReference>
<sequence length="523" mass="58947">MSYTALYRKFRPKGFDEVKGQDQVVTVLKNQIKHDKIGHAYMFSGTRGTGKTSVAKIFAKAVNCENTVDGSPCGVCDTCKKIGEGRTLDVIEIDAATNNGVDNMREVIEEVKYSPTDTKYKVYIIDEVHMLSSGAFNALLKTLEEPPEYAIFILATTEPHKVLPTIKSRCQKYDFRRISVETISERLKELMDKEGNTYEEEALKFIARKGDGSMRDSLSLLDQCLSFSFDETLTYDKVLEVLGSVDTDLFNKLYIAIVRGDVPTCMDVAEEISMSGLDIGQFALDFTWYFRNLLLLRVSKSAAGRIEISSDKLAELKEVAKIGEENDLYRYIRIFSKLSADIKYSTSKRAELEIALIKLCRPEMEEDRESLIARINKLETIIENGDFTALKKVELPSEAEEVVENEPEEAAKALPDDIKKIAASFGSISNAKEVVQPLKTVLNNARPYYQESGNLLVLAVNEPFDKEWLDKEENLELIKKLIAEKLHVSVEIKCKFEKEAKQVGDVRMTGFDKVAPGLLTYED</sequence>
<dbReference type="CDD" id="cd18137">
    <property type="entry name" value="HLD_clamp_pol_III_gamma_tau"/>
    <property type="match status" value="1"/>
</dbReference>
<keyword evidence="9" id="KW-0067">ATP-binding</keyword>
<dbReference type="InterPro" id="IPR003593">
    <property type="entry name" value="AAA+_ATPase"/>
</dbReference>
<keyword evidence="14" id="KW-1185">Reference proteome</keyword>
<evidence type="ECO:0000256" key="1">
    <source>
        <dbReference type="ARBA" id="ARBA00006360"/>
    </source>
</evidence>
<evidence type="ECO:0000256" key="3">
    <source>
        <dbReference type="ARBA" id="ARBA00022679"/>
    </source>
</evidence>
<dbReference type="SUPFAM" id="SSF52540">
    <property type="entry name" value="P-loop containing nucleoside triphosphate hydrolases"/>
    <property type="match status" value="1"/>
</dbReference>
<feature type="domain" description="AAA+ ATPase" evidence="12">
    <location>
        <begin position="37"/>
        <end position="179"/>
    </location>
</feature>
<dbReference type="PANTHER" id="PTHR11669:SF0">
    <property type="entry name" value="PROTEIN STICHEL-LIKE 2"/>
    <property type="match status" value="1"/>
</dbReference>
<proteinExistence type="inferred from homology"/>
<keyword evidence="3 13" id="KW-0808">Transferase</keyword>
<keyword evidence="5" id="KW-0235">DNA replication</keyword>
<evidence type="ECO:0000256" key="11">
    <source>
        <dbReference type="ARBA" id="ARBA00049244"/>
    </source>
</evidence>
<comment type="caution">
    <text evidence="13">The sequence shown here is derived from an EMBL/GenBank/DDBJ whole genome shotgun (WGS) entry which is preliminary data.</text>
</comment>
<dbReference type="RefSeq" id="WP_208429763.1">
    <property type="nucleotide sequence ID" value="NZ_JAEPRJ010000001.1"/>
</dbReference>
<dbReference type="InterPro" id="IPR012763">
    <property type="entry name" value="DNA_pol_III_sug/sutau_N"/>
</dbReference>
<keyword evidence="7" id="KW-0547">Nucleotide-binding</keyword>
<comment type="similarity">
    <text evidence="1">Belongs to the DnaX/STICHEL family.</text>
</comment>
<evidence type="ECO:0000256" key="5">
    <source>
        <dbReference type="ARBA" id="ARBA00022705"/>
    </source>
</evidence>
<evidence type="ECO:0000256" key="6">
    <source>
        <dbReference type="ARBA" id="ARBA00022723"/>
    </source>
</evidence>
<dbReference type="NCBIfam" id="NF004046">
    <property type="entry name" value="PRK05563.1"/>
    <property type="match status" value="1"/>
</dbReference>
<dbReference type="NCBIfam" id="TIGR02397">
    <property type="entry name" value="dnaX_nterm"/>
    <property type="match status" value="1"/>
</dbReference>
<gene>
    <name evidence="13" type="primary">dnaX</name>
    <name evidence="13" type="ORF">JJN12_11175</name>
</gene>
<evidence type="ECO:0000256" key="10">
    <source>
        <dbReference type="ARBA" id="ARBA00022932"/>
    </source>
</evidence>
<dbReference type="Pfam" id="PF22608">
    <property type="entry name" value="DNAX_ATPase_lid"/>
    <property type="match status" value="1"/>
</dbReference>
<evidence type="ECO:0000313" key="14">
    <source>
        <dbReference type="Proteomes" id="UP000604730"/>
    </source>
</evidence>
<dbReference type="SMART" id="SM00382">
    <property type="entry name" value="AAA"/>
    <property type="match status" value="1"/>
</dbReference>
<protein>
    <recommendedName>
        <fullName evidence="2">DNA-directed DNA polymerase</fullName>
        <ecNumber evidence="2">2.7.7.7</ecNumber>
    </recommendedName>
</protein>